<evidence type="ECO:0000313" key="2">
    <source>
        <dbReference type="Proteomes" id="UP000243524"/>
    </source>
</evidence>
<dbReference type="RefSeq" id="WP_101330482.1">
    <property type="nucleotide sequence ID" value="NZ_PJNH01000001.1"/>
</dbReference>
<reference evidence="1 2" key="1">
    <citation type="submission" date="2017-06" db="EMBL/GenBank/DDBJ databases">
        <title>the draft geome sequence of Illustriluteabacillus marina B3227.</title>
        <authorList>
            <person name="He R.-H."/>
            <person name="Du Z.-J."/>
        </authorList>
    </citation>
    <scope>NUCLEOTIDE SEQUENCE [LARGE SCALE GENOMIC DNA]</scope>
    <source>
        <strain evidence="1 2">B3227</strain>
    </source>
</reference>
<sequence length="189" mass="21831">MKVISFVGILLLSLLLACSPNDEEDYTDAEEKLSEAFDFDIHIVDPEGHSLSYVKHYNKGNYVENEQKATLGYSVFEEEKEVSKTEEQIKSEEDSLNMEYIYGPYSESAEYQITISFEDSEFLTDPNLEYESEEIDEQTVHYMEKDSGEFSAVTFFDEVMFEFEISLDNDLTQQDAFDYIGNVITEHGN</sequence>
<dbReference type="PROSITE" id="PS51257">
    <property type="entry name" value="PROKAR_LIPOPROTEIN"/>
    <property type="match status" value="1"/>
</dbReference>
<evidence type="ECO:0008006" key="3">
    <source>
        <dbReference type="Google" id="ProtNLM"/>
    </source>
</evidence>
<comment type="caution">
    <text evidence="1">The sequence shown here is derived from an EMBL/GenBank/DDBJ whole genome shotgun (WGS) entry which is preliminary data.</text>
</comment>
<accession>A0A2I0QWR2</accession>
<dbReference type="Proteomes" id="UP000243524">
    <property type="component" value="Unassembled WGS sequence"/>
</dbReference>
<name>A0A2I0QWR2_9BACI</name>
<evidence type="ECO:0000313" key="1">
    <source>
        <dbReference type="EMBL" id="PKR78739.1"/>
    </source>
</evidence>
<protein>
    <recommendedName>
        <fullName evidence="3">DUF4367 domain-containing protein</fullName>
    </recommendedName>
</protein>
<proteinExistence type="predicted"/>
<dbReference type="EMBL" id="PJNH01000001">
    <property type="protein sequence ID" value="PKR78739.1"/>
    <property type="molecule type" value="Genomic_DNA"/>
</dbReference>
<organism evidence="1 2">
    <name type="scientific">Halalkalibacillus sediminis</name>
    <dbReference type="NCBI Taxonomy" id="2018042"/>
    <lineage>
        <taxon>Bacteria</taxon>
        <taxon>Bacillati</taxon>
        <taxon>Bacillota</taxon>
        <taxon>Bacilli</taxon>
        <taxon>Bacillales</taxon>
        <taxon>Bacillaceae</taxon>
        <taxon>Halalkalibacillus</taxon>
    </lineage>
</organism>
<dbReference type="AlphaFoldDB" id="A0A2I0QWR2"/>
<gene>
    <name evidence="1" type="ORF">CEY16_02995</name>
</gene>
<keyword evidence="2" id="KW-1185">Reference proteome</keyword>